<dbReference type="Proteomes" id="UP000030130">
    <property type="component" value="Unassembled WGS sequence"/>
</dbReference>
<dbReference type="RefSeq" id="WP_039421366.1">
    <property type="nucleotide sequence ID" value="NZ_JRAI01000061.1"/>
</dbReference>
<dbReference type="EMBL" id="JRAI01000061">
    <property type="protein sequence ID" value="KGN85058.1"/>
    <property type="molecule type" value="Genomic_DNA"/>
</dbReference>
<feature type="transmembrane region" description="Helical" evidence="1">
    <location>
        <begin position="12"/>
        <end position="34"/>
    </location>
</feature>
<gene>
    <name evidence="2" type="ORF">HR08_07065</name>
</gene>
<dbReference type="OrthoDB" id="8995at171551"/>
<proteinExistence type="predicted"/>
<dbReference type="Gene3D" id="1.20.5.190">
    <property type="match status" value="1"/>
</dbReference>
<organism evidence="2 3">
    <name type="scientific">Porphyromonas gulae</name>
    <dbReference type="NCBI Taxonomy" id="111105"/>
    <lineage>
        <taxon>Bacteria</taxon>
        <taxon>Pseudomonadati</taxon>
        <taxon>Bacteroidota</taxon>
        <taxon>Bacteroidia</taxon>
        <taxon>Bacteroidales</taxon>
        <taxon>Porphyromonadaceae</taxon>
        <taxon>Porphyromonas</taxon>
    </lineage>
</organism>
<keyword evidence="1" id="KW-0812">Transmembrane</keyword>
<evidence type="ECO:0000256" key="1">
    <source>
        <dbReference type="SAM" id="Phobius"/>
    </source>
</evidence>
<evidence type="ECO:0000313" key="2">
    <source>
        <dbReference type="EMBL" id="KGN85058.1"/>
    </source>
</evidence>
<reference evidence="2 3" key="1">
    <citation type="submission" date="2014-08" db="EMBL/GenBank/DDBJ databases">
        <title>Porphyromonas gulae strain:COT-052_OH1451 Genome sequencing.</title>
        <authorList>
            <person name="Wallis C."/>
            <person name="Deusch O."/>
            <person name="O'Flynn C."/>
            <person name="Davis I."/>
            <person name="Jospin G."/>
            <person name="Darling A.E."/>
            <person name="Coil D.A."/>
            <person name="Alexiev A."/>
            <person name="Horsfall A."/>
            <person name="Kirkwood N."/>
            <person name="Harris S."/>
            <person name="Eisen J.A."/>
        </authorList>
    </citation>
    <scope>NUCLEOTIDE SEQUENCE [LARGE SCALE GENOMIC DNA]</scope>
    <source>
        <strain evidence="3">COT-052 OH1451</strain>
    </source>
</reference>
<keyword evidence="1" id="KW-1133">Transmembrane helix</keyword>
<protein>
    <submittedName>
        <fullName evidence="2">Uncharacterized protein</fullName>
    </submittedName>
</protein>
<comment type="caution">
    <text evidence="2">The sequence shown here is derived from an EMBL/GenBank/DDBJ whole genome shotgun (WGS) entry which is preliminary data.</text>
</comment>
<sequence>MEEWIISWLNHTFGVTVAATVVIIGLALWLTHYVTKKVTEIRGSNSSLSATSETIKNDFNEIRKDISYLKGSVEQGEKVLNEIRQDVNSLKVDVGALKVDVNNLKSEMGCLKSESGDTKRKIDHVMNAISCGPTSSAVGLIQSHSPISLTEEGKNVARKINAEEIIDKCWRTIKGLIDENVGCNSAYDIQKYCIETSAIFPEKFYDEESLNSLKDHAYNAGVQLSRYTEMMGIIIRDRYLKECDIAIDEVDKTDPSKSNINCLPE</sequence>
<dbReference type="AlphaFoldDB" id="A0A0A2F211"/>
<evidence type="ECO:0000313" key="3">
    <source>
        <dbReference type="Proteomes" id="UP000030130"/>
    </source>
</evidence>
<accession>A0A0A2F211</accession>
<keyword evidence="1" id="KW-0472">Membrane</keyword>
<name>A0A0A2F211_9PORP</name>